<dbReference type="InterPro" id="IPR005119">
    <property type="entry name" value="LysR_subst-bd"/>
</dbReference>
<evidence type="ECO:0000256" key="1">
    <source>
        <dbReference type="ARBA" id="ARBA00009437"/>
    </source>
</evidence>
<dbReference type="Pfam" id="PF03466">
    <property type="entry name" value="LysR_substrate"/>
    <property type="match status" value="1"/>
</dbReference>
<name>A0A7R8ZWK0_9CRUS</name>
<accession>A0A7R8ZWK0</accession>
<dbReference type="Pfam" id="PF00126">
    <property type="entry name" value="HTH_1"/>
    <property type="match status" value="1"/>
</dbReference>
<dbReference type="OrthoDB" id="8123202at2759"/>
<dbReference type="PRINTS" id="PR00039">
    <property type="entry name" value="HTHLYSR"/>
</dbReference>
<keyword evidence="3" id="KW-0238">DNA-binding</keyword>
<dbReference type="Gene3D" id="1.10.10.10">
    <property type="entry name" value="Winged helix-like DNA-binding domain superfamily/Winged helix DNA-binding domain"/>
    <property type="match status" value="1"/>
</dbReference>
<dbReference type="GO" id="GO:0019344">
    <property type="term" value="P:cysteine biosynthetic process"/>
    <property type="evidence" value="ECO:0007669"/>
    <property type="project" value="TreeGrafter"/>
</dbReference>
<evidence type="ECO:0000313" key="5">
    <source>
        <dbReference type="EMBL" id="CAD7239156.1"/>
    </source>
</evidence>
<sequence length="172" mass="19069">MVCDKEFNVSQAAEHLHIVQPAVSQHLKQLEDQLGLPLFVRRGKRLNALTPAGEKVLGYARAAVAAEANIVAVGQDHAEDGQGVLRLGATHTQARYVLPPVLRHFNRAFPRVDVQIHQGNPRELVDMALKDRVDISVCTEALAQHPDLAAIDSYRWNRCVIAQPDHPVFKQP</sequence>
<dbReference type="SUPFAM" id="SSF46785">
    <property type="entry name" value="Winged helix' DNA-binding domain"/>
    <property type="match status" value="1"/>
</dbReference>
<dbReference type="Gene3D" id="3.40.190.10">
    <property type="entry name" value="Periplasmic binding protein-like II"/>
    <property type="match status" value="1"/>
</dbReference>
<evidence type="ECO:0000256" key="3">
    <source>
        <dbReference type="ARBA" id="ARBA00023125"/>
    </source>
</evidence>
<keyword evidence="4" id="KW-0804">Transcription</keyword>
<reference evidence="5" key="1">
    <citation type="submission" date="2020-11" db="EMBL/GenBank/DDBJ databases">
        <authorList>
            <person name="Tran Van P."/>
        </authorList>
    </citation>
    <scope>NUCLEOTIDE SEQUENCE</scope>
</reference>
<dbReference type="GO" id="GO:0003700">
    <property type="term" value="F:DNA-binding transcription factor activity"/>
    <property type="evidence" value="ECO:0007669"/>
    <property type="project" value="InterPro"/>
</dbReference>
<dbReference type="AlphaFoldDB" id="A0A7R8ZWK0"/>
<dbReference type="InterPro" id="IPR036388">
    <property type="entry name" value="WH-like_DNA-bd_sf"/>
</dbReference>
<dbReference type="PANTHER" id="PTHR30126">
    <property type="entry name" value="HTH-TYPE TRANSCRIPTIONAL REGULATOR"/>
    <property type="match status" value="1"/>
</dbReference>
<dbReference type="PROSITE" id="PS50931">
    <property type="entry name" value="HTH_LYSR"/>
    <property type="match status" value="1"/>
</dbReference>
<dbReference type="EMBL" id="OB717275">
    <property type="protein sequence ID" value="CAD7239156.1"/>
    <property type="molecule type" value="Genomic_DNA"/>
</dbReference>
<gene>
    <name evidence="5" type="ORF">CTOB1V02_LOCUS16971</name>
</gene>
<organism evidence="5">
    <name type="scientific">Cyprideis torosa</name>
    <dbReference type="NCBI Taxonomy" id="163714"/>
    <lineage>
        <taxon>Eukaryota</taxon>
        <taxon>Metazoa</taxon>
        <taxon>Ecdysozoa</taxon>
        <taxon>Arthropoda</taxon>
        <taxon>Crustacea</taxon>
        <taxon>Oligostraca</taxon>
        <taxon>Ostracoda</taxon>
        <taxon>Podocopa</taxon>
        <taxon>Podocopida</taxon>
        <taxon>Cytherocopina</taxon>
        <taxon>Cytheroidea</taxon>
        <taxon>Cytherideidae</taxon>
        <taxon>Cyprideis</taxon>
    </lineage>
</organism>
<keyword evidence="2" id="KW-0805">Transcription regulation</keyword>
<evidence type="ECO:0000256" key="2">
    <source>
        <dbReference type="ARBA" id="ARBA00023015"/>
    </source>
</evidence>
<dbReference type="PANTHER" id="PTHR30126:SF6">
    <property type="entry name" value="HTH-TYPE TRANSCRIPTIONAL REGULATOR CYSB-RELATED"/>
    <property type="match status" value="1"/>
</dbReference>
<dbReference type="SUPFAM" id="SSF53850">
    <property type="entry name" value="Periplasmic binding protein-like II"/>
    <property type="match status" value="1"/>
</dbReference>
<dbReference type="InterPro" id="IPR036390">
    <property type="entry name" value="WH_DNA-bd_sf"/>
</dbReference>
<protein>
    <submittedName>
        <fullName evidence="5">Uncharacterized protein</fullName>
    </submittedName>
</protein>
<feature type="non-terminal residue" evidence="5">
    <location>
        <position position="172"/>
    </location>
</feature>
<comment type="similarity">
    <text evidence="1">Belongs to the LysR transcriptional regulatory family.</text>
</comment>
<dbReference type="GO" id="GO:0000976">
    <property type="term" value="F:transcription cis-regulatory region binding"/>
    <property type="evidence" value="ECO:0007669"/>
    <property type="project" value="TreeGrafter"/>
</dbReference>
<dbReference type="InterPro" id="IPR000847">
    <property type="entry name" value="LysR_HTH_N"/>
</dbReference>
<proteinExistence type="inferred from homology"/>
<evidence type="ECO:0000256" key="4">
    <source>
        <dbReference type="ARBA" id="ARBA00023163"/>
    </source>
</evidence>